<sequence>MSARVVVVGGGGNVEHEVSLASAAGVAEALERRGHTVDRLTIGRDGLWHRGVPGDPEHASDDPACDPAPDTRSRREARAAGLADALAVIGRADVLFPAVHGPLGEDGALAALCALVGVRVVGSGIAAGSAGMDKHRSKLIARQAGVRTAPGRVVTTRDLDDIACEEAVVVKPVSSGSSHGVSLARDEAELVAAVALACEIDAGVGVGAGADRGRGRALVEPVIRGREIDVAVLGEADGTRWAAPPLEIHAAGLFDTAAKYDGSARFTVPAEIRPDQAAALERAALAVFDAFGCRGLARVDFFLTEEGPVFNEINTMPGLTPASQAPRMFAAAGVGYDELVQRLVRGALRP</sequence>
<evidence type="ECO:0000256" key="13">
    <source>
        <dbReference type="HAMAP-Rule" id="MF_00047"/>
    </source>
</evidence>
<dbReference type="InterPro" id="IPR000291">
    <property type="entry name" value="D-Ala_lig_Van_CS"/>
</dbReference>
<evidence type="ECO:0000256" key="4">
    <source>
        <dbReference type="ARBA" id="ARBA00022598"/>
    </source>
</evidence>
<dbReference type="HAMAP" id="MF_00047">
    <property type="entry name" value="Dala_Dala_lig"/>
    <property type="match status" value="1"/>
</dbReference>
<dbReference type="InterPro" id="IPR011761">
    <property type="entry name" value="ATP-grasp"/>
</dbReference>
<dbReference type="PROSITE" id="PS00844">
    <property type="entry name" value="DALA_DALA_LIGASE_2"/>
    <property type="match status" value="1"/>
</dbReference>
<evidence type="ECO:0000256" key="10">
    <source>
        <dbReference type="ARBA" id="ARBA00022984"/>
    </source>
</evidence>
<proteinExistence type="inferred from homology"/>
<evidence type="ECO:0000256" key="9">
    <source>
        <dbReference type="ARBA" id="ARBA00022960"/>
    </source>
</evidence>
<keyword evidence="9 13" id="KW-0133">Cell shape</keyword>
<comment type="pathway">
    <text evidence="13">Cell wall biogenesis; peptidoglycan biosynthesis.</text>
</comment>
<comment type="caution">
    <text evidence="17">The sequence shown here is derived from an EMBL/GenBank/DDBJ whole genome shotgun (WGS) entry which is preliminary data.</text>
</comment>
<dbReference type="InterPro" id="IPR011095">
    <property type="entry name" value="Dala_Dala_lig_C"/>
</dbReference>
<keyword evidence="6 14" id="KW-0547">Nucleotide-binding</keyword>
<name>A0ABU1SCG9_9MICO</name>
<evidence type="ECO:0000256" key="14">
    <source>
        <dbReference type="PROSITE-ProRule" id="PRU00409"/>
    </source>
</evidence>
<comment type="catalytic activity">
    <reaction evidence="13">
        <text>2 D-alanine + ATP = D-alanyl-D-alanine + ADP + phosphate + H(+)</text>
        <dbReference type="Rhea" id="RHEA:11224"/>
        <dbReference type="ChEBI" id="CHEBI:15378"/>
        <dbReference type="ChEBI" id="CHEBI:30616"/>
        <dbReference type="ChEBI" id="CHEBI:43474"/>
        <dbReference type="ChEBI" id="CHEBI:57416"/>
        <dbReference type="ChEBI" id="CHEBI:57822"/>
        <dbReference type="ChEBI" id="CHEBI:456216"/>
        <dbReference type="EC" id="6.3.2.4"/>
    </reaction>
</comment>
<dbReference type="PROSITE" id="PS00843">
    <property type="entry name" value="DALA_DALA_LIGASE_1"/>
    <property type="match status" value="1"/>
</dbReference>
<dbReference type="Pfam" id="PF01820">
    <property type="entry name" value="Dala_Dala_lig_N"/>
    <property type="match status" value="1"/>
</dbReference>
<dbReference type="PANTHER" id="PTHR23132">
    <property type="entry name" value="D-ALANINE--D-ALANINE LIGASE"/>
    <property type="match status" value="1"/>
</dbReference>
<comment type="similarity">
    <text evidence="3 13">Belongs to the D-alanine--D-alanine ligase family.</text>
</comment>
<comment type="function">
    <text evidence="13">Cell wall formation.</text>
</comment>
<dbReference type="EMBL" id="JAVDUM010000005">
    <property type="protein sequence ID" value="MDR6866928.1"/>
    <property type="molecule type" value="Genomic_DNA"/>
</dbReference>
<dbReference type="PANTHER" id="PTHR23132:SF25">
    <property type="entry name" value="D-ALANINE--D-ALANINE LIGASE A"/>
    <property type="match status" value="1"/>
</dbReference>
<dbReference type="Gene3D" id="3.30.470.20">
    <property type="entry name" value="ATP-grasp fold, B domain"/>
    <property type="match status" value="1"/>
</dbReference>
<feature type="domain" description="ATP-grasp" evidence="16">
    <location>
        <begin position="138"/>
        <end position="345"/>
    </location>
</feature>
<evidence type="ECO:0000256" key="12">
    <source>
        <dbReference type="ARBA" id="ARBA00023316"/>
    </source>
</evidence>
<dbReference type="PROSITE" id="PS50975">
    <property type="entry name" value="ATP_GRASP"/>
    <property type="match status" value="1"/>
</dbReference>
<dbReference type="EC" id="6.3.2.4" evidence="13"/>
<reference evidence="17 18" key="1">
    <citation type="submission" date="2023-07" db="EMBL/GenBank/DDBJ databases">
        <title>Sorghum-associated microbial communities from plants grown in Nebraska, USA.</title>
        <authorList>
            <person name="Schachtman D."/>
        </authorList>
    </citation>
    <scope>NUCLEOTIDE SEQUENCE [LARGE SCALE GENOMIC DNA]</scope>
    <source>
        <strain evidence="17 18">2980</strain>
    </source>
</reference>
<evidence type="ECO:0000256" key="8">
    <source>
        <dbReference type="ARBA" id="ARBA00022842"/>
    </source>
</evidence>
<evidence type="ECO:0000313" key="18">
    <source>
        <dbReference type="Proteomes" id="UP001259347"/>
    </source>
</evidence>
<dbReference type="SUPFAM" id="SSF52440">
    <property type="entry name" value="PreATP-grasp domain"/>
    <property type="match status" value="1"/>
</dbReference>
<evidence type="ECO:0000313" key="17">
    <source>
        <dbReference type="EMBL" id="MDR6866928.1"/>
    </source>
</evidence>
<evidence type="ECO:0000256" key="1">
    <source>
        <dbReference type="ARBA" id="ARBA00001936"/>
    </source>
</evidence>
<keyword evidence="8" id="KW-0460">Magnesium</keyword>
<keyword evidence="10 13" id="KW-0573">Peptidoglycan synthesis</keyword>
<accession>A0ABU1SCG9</accession>
<evidence type="ECO:0000256" key="11">
    <source>
        <dbReference type="ARBA" id="ARBA00023211"/>
    </source>
</evidence>
<comment type="cofactor">
    <cofactor evidence="2">
        <name>Mg(2+)</name>
        <dbReference type="ChEBI" id="CHEBI:18420"/>
    </cofactor>
</comment>
<feature type="region of interest" description="Disordered" evidence="15">
    <location>
        <begin position="46"/>
        <end position="74"/>
    </location>
</feature>
<dbReference type="SUPFAM" id="SSF56059">
    <property type="entry name" value="Glutathione synthetase ATP-binding domain-like"/>
    <property type="match status" value="1"/>
</dbReference>
<keyword evidence="12 13" id="KW-0961">Cell wall biogenesis/degradation</keyword>
<dbReference type="PIRSF" id="PIRSF039102">
    <property type="entry name" value="Ddl/VanB"/>
    <property type="match status" value="1"/>
</dbReference>
<dbReference type="Proteomes" id="UP001259347">
    <property type="component" value="Unassembled WGS sequence"/>
</dbReference>
<organism evidence="17 18">
    <name type="scientific">Microbacterium resistens</name>
    <dbReference type="NCBI Taxonomy" id="156977"/>
    <lineage>
        <taxon>Bacteria</taxon>
        <taxon>Bacillati</taxon>
        <taxon>Actinomycetota</taxon>
        <taxon>Actinomycetes</taxon>
        <taxon>Micrococcales</taxon>
        <taxon>Microbacteriaceae</taxon>
        <taxon>Microbacterium</taxon>
    </lineage>
</organism>
<gene>
    <name evidence="13" type="primary">ddl</name>
    <name evidence="17" type="ORF">J2Y69_001527</name>
</gene>
<evidence type="ECO:0000256" key="7">
    <source>
        <dbReference type="ARBA" id="ARBA00022840"/>
    </source>
</evidence>
<comment type="cofactor">
    <cofactor evidence="1">
        <name>Mn(2+)</name>
        <dbReference type="ChEBI" id="CHEBI:29035"/>
    </cofactor>
</comment>
<keyword evidence="11" id="KW-0464">Manganese</keyword>
<evidence type="ECO:0000256" key="2">
    <source>
        <dbReference type="ARBA" id="ARBA00001946"/>
    </source>
</evidence>
<dbReference type="Pfam" id="PF07478">
    <property type="entry name" value="Dala_Dala_lig_C"/>
    <property type="match status" value="1"/>
</dbReference>
<dbReference type="InterPro" id="IPR005905">
    <property type="entry name" value="D_ala_D_ala"/>
</dbReference>
<evidence type="ECO:0000256" key="3">
    <source>
        <dbReference type="ARBA" id="ARBA00010871"/>
    </source>
</evidence>
<keyword evidence="18" id="KW-1185">Reference proteome</keyword>
<dbReference type="Gene3D" id="3.40.50.20">
    <property type="match status" value="1"/>
</dbReference>
<dbReference type="InterPro" id="IPR016185">
    <property type="entry name" value="PreATP-grasp_dom_sf"/>
</dbReference>
<protein>
    <recommendedName>
        <fullName evidence="13">D-alanine--D-alanine ligase</fullName>
        <ecNumber evidence="13">6.3.2.4</ecNumber>
    </recommendedName>
    <alternativeName>
        <fullName evidence="13">D-Ala-D-Ala ligase</fullName>
    </alternativeName>
    <alternativeName>
        <fullName evidence="13">D-alanylalanine synthetase</fullName>
    </alternativeName>
</protein>
<comment type="subcellular location">
    <subcellularLocation>
        <location evidence="13">Cytoplasm</location>
    </subcellularLocation>
</comment>
<dbReference type="InterPro" id="IPR013815">
    <property type="entry name" value="ATP_grasp_subdomain_1"/>
</dbReference>
<evidence type="ECO:0000256" key="5">
    <source>
        <dbReference type="ARBA" id="ARBA00022723"/>
    </source>
</evidence>
<dbReference type="InterPro" id="IPR011127">
    <property type="entry name" value="Dala_Dala_lig_N"/>
</dbReference>
<keyword evidence="5" id="KW-0479">Metal-binding</keyword>
<keyword evidence="7 14" id="KW-0067">ATP-binding</keyword>
<evidence type="ECO:0000256" key="15">
    <source>
        <dbReference type="SAM" id="MobiDB-lite"/>
    </source>
</evidence>
<keyword evidence="4 13" id="KW-0436">Ligase</keyword>
<evidence type="ECO:0000259" key="16">
    <source>
        <dbReference type="PROSITE" id="PS50975"/>
    </source>
</evidence>
<dbReference type="RefSeq" id="WP_310019189.1">
    <property type="nucleotide sequence ID" value="NZ_JAVDUM010000005.1"/>
</dbReference>
<dbReference type="Gene3D" id="3.30.1490.20">
    <property type="entry name" value="ATP-grasp fold, A domain"/>
    <property type="match status" value="1"/>
</dbReference>
<evidence type="ECO:0000256" key="6">
    <source>
        <dbReference type="ARBA" id="ARBA00022741"/>
    </source>
</evidence>
<keyword evidence="13" id="KW-0963">Cytoplasm</keyword>
<dbReference type="GO" id="GO:0008716">
    <property type="term" value="F:D-alanine-D-alanine ligase activity"/>
    <property type="evidence" value="ECO:0007669"/>
    <property type="project" value="UniProtKB-EC"/>
</dbReference>